<evidence type="ECO:0000313" key="1">
    <source>
        <dbReference type="EMBL" id="PQM37125.1"/>
    </source>
</evidence>
<organism evidence="1 2">
    <name type="scientific">Prunus yedoensis var. nudiflora</name>
    <dbReference type="NCBI Taxonomy" id="2094558"/>
    <lineage>
        <taxon>Eukaryota</taxon>
        <taxon>Viridiplantae</taxon>
        <taxon>Streptophyta</taxon>
        <taxon>Embryophyta</taxon>
        <taxon>Tracheophyta</taxon>
        <taxon>Spermatophyta</taxon>
        <taxon>Magnoliopsida</taxon>
        <taxon>eudicotyledons</taxon>
        <taxon>Gunneridae</taxon>
        <taxon>Pentapetalae</taxon>
        <taxon>rosids</taxon>
        <taxon>fabids</taxon>
        <taxon>Rosales</taxon>
        <taxon>Rosaceae</taxon>
        <taxon>Amygdaloideae</taxon>
        <taxon>Amygdaleae</taxon>
        <taxon>Prunus</taxon>
    </lineage>
</organism>
<keyword evidence="2" id="KW-1185">Reference proteome</keyword>
<gene>
    <name evidence="1" type="ORF">Pyn_04151</name>
</gene>
<sequence length="95" mass="10026">MRRRKSQCVGGCVLELPFGNIGKVSGKGISQFSPLKYTLLGKAHPFLNVNDSESFSKSISVDTEPTPSLSVAISSSLTKAIPQKRATASATVSNV</sequence>
<evidence type="ECO:0000313" key="2">
    <source>
        <dbReference type="Proteomes" id="UP000250321"/>
    </source>
</evidence>
<accession>A0A314UHX5</accession>
<dbReference type="EMBL" id="PJQY01003484">
    <property type="protein sequence ID" value="PQM37125.1"/>
    <property type="molecule type" value="Genomic_DNA"/>
</dbReference>
<dbReference type="AlphaFoldDB" id="A0A314UHX5"/>
<dbReference type="Proteomes" id="UP000250321">
    <property type="component" value="Unassembled WGS sequence"/>
</dbReference>
<proteinExistence type="predicted"/>
<protein>
    <submittedName>
        <fullName evidence="1">Uncharacterized protein</fullName>
    </submittedName>
</protein>
<reference evidence="1 2" key="1">
    <citation type="submission" date="2018-02" db="EMBL/GenBank/DDBJ databases">
        <title>Draft genome of wild Prunus yedoensis var. nudiflora.</title>
        <authorList>
            <person name="Baek S."/>
            <person name="Kim J.-H."/>
            <person name="Choi K."/>
            <person name="Kim G.-B."/>
            <person name="Cho A."/>
            <person name="Jang H."/>
            <person name="Shin C.-H."/>
            <person name="Yu H.-J."/>
            <person name="Mun J.-H."/>
        </authorList>
    </citation>
    <scope>NUCLEOTIDE SEQUENCE [LARGE SCALE GENOMIC DNA]</scope>
    <source>
        <strain evidence="2">cv. Jeju island</strain>
        <tissue evidence="1">Leaf</tissue>
    </source>
</reference>
<comment type="caution">
    <text evidence="1">The sequence shown here is derived from an EMBL/GenBank/DDBJ whole genome shotgun (WGS) entry which is preliminary data.</text>
</comment>
<name>A0A314UHX5_PRUYE</name>